<evidence type="ECO:0000313" key="2">
    <source>
        <dbReference type="EMBL" id="KAK7854535.1"/>
    </source>
</evidence>
<dbReference type="AlphaFoldDB" id="A0AAW0LST6"/>
<keyword evidence="3" id="KW-1185">Reference proteome</keyword>
<accession>A0AAW0LST6</accession>
<feature type="non-terminal residue" evidence="2">
    <location>
        <position position="1"/>
    </location>
</feature>
<protein>
    <submittedName>
        <fullName evidence="2">Uncharacterized protein</fullName>
    </submittedName>
</protein>
<dbReference type="Proteomes" id="UP000237347">
    <property type="component" value="Unassembled WGS sequence"/>
</dbReference>
<gene>
    <name evidence="2" type="ORF">CFP56_031911</name>
</gene>
<dbReference type="EMBL" id="PKMF04000054">
    <property type="protein sequence ID" value="KAK7854535.1"/>
    <property type="molecule type" value="Genomic_DNA"/>
</dbReference>
<comment type="caution">
    <text evidence="2">The sequence shown here is derived from an EMBL/GenBank/DDBJ whole genome shotgun (WGS) entry which is preliminary data.</text>
</comment>
<evidence type="ECO:0000256" key="1">
    <source>
        <dbReference type="SAM" id="Phobius"/>
    </source>
</evidence>
<name>A0AAW0LST6_QUESU</name>
<keyword evidence="1" id="KW-0812">Transmembrane</keyword>
<feature type="transmembrane region" description="Helical" evidence="1">
    <location>
        <begin position="71"/>
        <end position="89"/>
    </location>
</feature>
<organism evidence="2 3">
    <name type="scientific">Quercus suber</name>
    <name type="common">Cork oak</name>
    <dbReference type="NCBI Taxonomy" id="58331"/>
    <lineage>
        <taxon>Eukaryota</taxon>
        <taxon>Viridiplantae</taxon>
        <taxon>Streptophyta</taxon>
        <taxon>Embryophyta</taxon>
        <taxon>Tracheophyta</taxon>
        <taxon>Spermatophyta</taxon>
        <taxon>Magnoliopsida</taxon>
        <taxon>eudicotyledons</taxon>
        <taxon>Gunneridae</taxon>
        <taxon>Pentapetalae</taxon>
        <taxon>rosids</taxon>
        <taxon>fabids</taxon>
        <taxon>Fagales</taxon>
        <taxon>Fagaceae</taxon>
        <taxon>Quercus</taxon>
    </lineage>
</organism>
<feature type="transmembrane region" description="Helical" evidence="1">
    <location>
        <begin position="39"/>
        <end position="59"/>
    </location>
</feature>
<proteinExistence type="predicted"/>
<evidence type="ECO:0000313" key="3">
    <source>
        <dbReference type="Proteomes" id="UP000237347"/>
    </source>
</evidence>
<reference evidence="2 3" key="1">
    <citation type="journal article" date="2018" name="Sci. Data">
        <title>The draft genome sequence of cork oak.</title>
        <authorList>
            <person name="Ramos A.M."/>
            <person name="Usie A."/>
            <person name="Barbosa P."/>
            <person name="Barros P.M."/>
            <person name="Capote T."/>
            <person name="Chaves I."/>
            <person name="Simoes F."/>
            <person name="Abreu I."/>
            <person name="Carrasquinho I."/>
            <person name="Faro C."/>
            <person name="Guimaraes J.B."/>
            <person name="Mendonca D."/>
            <person name="Nobrega F."/>
            <person name="Rodrigues L."/>
            <person name="Saibo N.J.M."/>
            <person name="Varela M.C."/>
            <person name="Egas C."/>
            <person name="Matos J."/>
            <person name="Miguel C.M."/>
            <person name="Oliveira M.M."/>
            <person name="Ricardo C.P."/>
            <person name="Goncalves S."/>
        </authorList>
    </citation>
    <scope>NUCLEOTIDE SEQUENCE [LARGE SCALE GENOMIC DNA]</scope>
    <source>
        <strain evidence="3">cv. HL8</strain>
    </source>
</reference>
<keyword evidence="1" id="KW-1133">Transmembrane helix</keyword>
<keyword evidence="1" id="KW-0472">Membrane</keyword>
<sequence>CMQIKSFFHAAADDGGDVKNLSSKKPIKVQLARSGQAGFLFGFYSGSEWAVLFMVYWVILALKLAGCVNNLFKLGLLLIDFLAVVPFIGPEEPDILGTLKRKWQSLIWSDFGSNAKS</sequence>